<accession>A0A0B7H1E2</accession>
<dbReference type="Proteomes" id="UP000042527">
    <property type="component" value="Unassembled WGS sequence"/>
</dbReference>
<dbReference type="Proteomes" id="UP000323594">
    <property type="component" value="Chromosome"/>
</dbReference>
<dbReference type="AlphaFoldDB" id="A0A0B7H1E2"/>
<dbReference type="GeneID" id="57754435"/>
<keyword evidence="4" id="KW-1185">Reference proteome</keyword>
<dbReference type="OrthoDB" id="354206at2"/>
<evidence type="ECO:0000256" key="1">
    <source>
        <dbReference type="SAM" id="SignalP"/>
    </source>
</evidence>
<evidence type="ECO:0000313" key="3">
    <source>
        <dbReference type="EMBL" id="QEJ99394.1"/>
    </source>
</evidence>
<evidence type="ECO:0000313" key="2">
    <source>
        <dbReference type="EMBL" id="CEM63020.1"/>
    </source>
</evidence>
<reference evidence="4" key="1">
    <citation type="submission" date="2015-01" db="EMBL/GenBank/DDBJ databases">
        <authorList>
            <person name="Manzoor Shahid"/>
            <person name="Zubair Saima"/>
        </authorList>
    </citation>
    <scope>NUCLEOTIDE SEQUENCE [LARGE SCALE GENOMIC DNA]</scope>
    <source>
        <strain evidence="4">V1</strain>
    </source>
</reference>
<protein>
    <recommendedName>
        <fullName evidence="6">Tetratricopeptide repeat protein</fullName>
    </recommendedName>
</protein>
<feature type="signal peptide" evidence="1">
    <location>
        <begin position="1"/>
        <end position="20"/>
    </location>
</feature>
<organism evidence="2 4">
    <name type="scientific">Treponema phagedenis</name>
    <dbReference type="NCBI Taxonomy" id="162"/>
    <lineage>
        <taxon>Bacteria</taxon>
        <taxon>Pseudomonadati</taxon>
        <taxon>Spirochaetota</taxon>
        <taxon>Spirochaetia</taxon>
        <taxon>Spirochaetales</taxon>
        <taxon>Treponemataceae</taxon>
        <taxon>Treponema</taxon>
    </lineage>
</organism>
<sequence length="593" mass="67047">MKKKLVCFFVAVFAMILLYGASPKDEAHKRLYQKEIDEALQNEVPADSIGDWYEALQTTMCMLIRRTELYRGDMRCIISNAPQARCAVYPDGTIVFTTGLLDYADTVLFQAVMSTPRLARNFNSERERFIAPILADALARFAFHFERPSVYAVHAPAVQEYSDRLTQALLQLAGYSPSLFVTWLERLQDIQTDSYNAEFFSSFYEQQNIPDRLTALHTSSVFFLAEDLSDILFALQTNIGTADAVQTIQGLVKRFPHNIYFERLQALALHKAWLNSLSVKDLELAHFLPLACNDAKTLRSLYENLAAAGKNAQMKFKTTTRKAVAGSRGYYDAAVNAYQTYLADMPEYGMQSAYARLLFESSEKAALALRLAKNAAGFEKDSDSLTARANFATMLYYSGTSYTEALAIMQKLNAQSGSTNSREQMEVSMPKETDMRLISYNYAQMLLGLGETVKAEKIREEMKAMLYPKTQGQPFVLRNIKLKDNTDKLLEHWGKPSSIIYNFAVERWVYANLNVQVYLSTYDSVEQIFGIAVERESPVSLPGDVRTGDTRASFEAFYGKPVYHCADKDVYFFNGNTLAVLYCENIIQTVTLE</sequence>
<dbReference type="EMBL" id="CP042817">
    <property type="protein sequence ID" value="QEJ99394.1"/>
    <property type="molecule type" value="Genomic_DNA"/>
</dbReference>
<keyword evidence="1" id="KW-0732">Signal</keyword>
<dbReference type="EMBL" id="CDNC01000048">
    <property type="protein sequence ID" value="CEM63020.1"/>
    <property type="molecule type" value="Genomic_DNA"/>
</dbReference>
<evidence type="ECO:0000313" key="4">
    <source>
        <dbReference type="Proteomes" id="UP000042527"/>
    </source>
</evidence>
<evidence type="ECO:0000313" key="5">
    <source>
        <dbReference type="Proteomes" id="UP000323594"/>
    </source>
</evidence>
<feature type="chain" id="PRO_5030004841" description="Tetratricopeptide repeat protein" evidence="1">
    <location>
        <begin position="21"/>
        <end position="593"/>
    </location>
</feature>
<reference evidence="2" key="2">
    <citation type="submission" date="2015-01" db="EMBL/GenBank/DDBJ databases">
        <authorList>
            <person name="Xiang T."/>
            <person name="Song Y."/>
            <person name="Huang L."/>
            <person name="Wang B."/>
            <person name="Wu P."/>
        </authorList>
    </citation>
    <scope>NUCLEOTIDE SEQUENCE [LARGE SCALE GENOMIC DNA]</scope>
    <source>
        <strain evidence="2">V1</strain>
    </source>
</reference>
<name>A0A0B7H1E2_TREPH</name>
<proteinExistence type="predicted"/>
<evidence type="ECO:0008006" key="6">
    <source>
        <dbReference type="Google" id="ProtNLM"/>
    </source>
</evidence>
<gene>
    <name evidence="3" type="ORF">FUT82_16305</name>
    <name evidence="2" type="ORF">TPHV1_60008</name>
</gene>
<reference evidence="3 5" key="3">
    <citation type="submission" date="2019-08" db="EMBL/GenBank/DDBJ databases">
        <authorList>
            <person name="Kuhnert P."/>
        </authorList>
    </citation>
    <scope>NUCLEOTIDE SEQUENCE [LARGE SCALE GENOMIC DNA]</scope>
    <source>
        <strain evidence="3 5">B36.5</strain>
    </source>
</reference>
<dbReference type="RefSeq" id="WP_024752759.1">
    <property type="nucleotide sequence ID" value="NZ_CDNC01000048.1"/>
</dbReference>